<proteinExistence type="predicted"/>
<dbReference type="PROSITE" id="PS50089">
    <property type="entry name" value="ZF_RING_2"/>
    <property type="match status" value="1"/>
</dbReference>
<dbReference type="Pfam" id="PF13639">
    <property type="entry name" value="zf-RING_2"/>
    <property type="match status" value="1"/>
</dbReference>
<dbReference type="HOGENOM" id="CLU_1505454_0_0_1"/>
<dbReference type="GO" id="GO:0008270">
    <property type="term" value="F:zinc ion binding"/>
    <property type="evidence" value="ECO:0007669"/>
    <property type="project" value="UniProtKB-KW"/>
</dbReference>
<feature type="domain" description="RING-type" evidence="5">
    <location>
        <begin position="131"/>
        <end position="173"/>
    </location>
</feature>
<gene>
    <name evidence="6" type="ORF">AMTR_s00018p00216050</name>
</gene>
<keyword evidence="7" id="KW-1185">Reference proteome</keyword>
<dbReference type="PANTHER" id="PTHR45931:SF19">
    <property type="entry name" value="CHROMOSOME UNDETERMINED SCAFFOLD_3, WHOLE GENOME SHOTGUN SEQUENCE"/>
    <property type="match status" value="1"/>
</dbReference>
<dbReference type="SUPFAM" id="SSF57850">
    <property type="entry name" value="RING/U-box"/>
    <property type="match status" value="1"/>
</dbReference>
<evidence type="ECO:0000256" key="4">
    <source>
        <dbReference type="PROSITE-ProRule" id="PRU00175"/>
    </source>
</evidence>
<keyword evidence="2 4" id="KW-0863">Zinc-finger</keyword>
<dbReference type="PANTHER" id="PTHR45931">
    <property type="entry name" value="SI:CH211-59O9.10"/>
    <property type="match status" value="1"/>
</dbReference>
<dbReference type="SMART" id="SM00184">
    <property type="entry name" value="RING"/>
    <property type="match status" value="1"/>
</dbReference>
<dbReference type="Gramene" id="ERN08229">
    <property type="protein sequence ID" value="ERN08229"/>
    <property type="gene ID" value="AMTR_s00018p00216050"/>
</dbReference>
<dbReference type="GO" id="GO:0016567">
    <property type="term" value="P:protein ubiquitination"/>
    <property type="evidence" value="ECO:0000318"/>
    <property type="project" value="GO_Central"/>
</dbReference>
<evidence type="ECO:0000256" key="2">
    <source>
        <dbReference type="ARBA" id="ARBA00022771"/>
    </source>
</evidence>
<dbReference type="InterPro" id="IPR051834">
    <property type="entry name" value="RING_finger_E3_ligase"/>
</dbReference>
<keyword evidence="1" id="KW-0479">Metal-binding</keyword>
<dbReference type="EMBL" id="KI393569">
    <property type="protein sequence ID" value="ERN08229.1"/>
    <property type="molecule type" value="Genomic_DNA"/>
</dbReference>
<organism evidence="6 7">
    <name type="scientific">Amborella trichopoda</name>
    <dbReference type="NCBI Taxonomy" id="13333"/>
    <lineage>
        <taxon>Eukaryota</taxon>
        <taxon>Viridiplantae</taxon>
        <taxon>Streptophyta</taxon>
        <taxon>Embryophyta</taxon>
        <taxon>Tracheophyta</taxon>
        <taxon>Spermatophyta</taxon>
        <taxon>Magnoliopsida</taxon>
        <taxon>Amborellales</taxon>
        <taxon>Amborellaceae</taxon>
        <taxon>Amborella</taxon>
    </lineage>
</organism>
<dbReference type="eggNOG" id="KOG0800">
    <property type="taxonomic scope" value="Eukaryota"/>
</dbReference>
<dbReference type="Proteomes" id="UP000017836">
    <property type="component" value="Unassembled WGS sequence"/>
</dbReference>
<evidence type="ECO:0000313" key="6">
    <source>
        <dbReference type="EMBL" id="ERN08229.1"/>
    </source>
</evidence>
<evidence type="ECO:0000259" key="5">
    <source>
        <dbReference type="PROSITE" id="PS50089"/>
    </source>
</evidence>
<dbReference type="OrthoDB" id="8062037at2759"/>
<dbReference type="KEGG" id="atr:18436472"/>
<sequence length="179" mass="20439">MIDDADDEEMSDEEEDRQPLEEGRVIILGNIGLAVVITARAKILELLECTLPYSRHGITLWIIEFASVPLYAYMIWKEINDVEEDQEEMSDDEGEMNTKWGLAPEVINNIPTSKIGSDTLSSPFFSKKCSCIICLEGFMKEEVVKKLHICLHIFHGACVDKWLDKANYCPYCRRSIMLS</sequence>
<dbReference type="InterPro" id="IPR001841">
    <property type="entry name" value="Znf_RING"/>
</dbReference>
<protein>
    <recommendedName>
        <fullName evidence="5">RING-type domain-containing protein</fullName>
    </recommendedName>
</protein>
<evidence type="ECO:0000256" key="3">
    <source>
        <dbReference type="ARBA" id="ARBA00022833"/>
    </source>
</evidence>
<evidence type="ECO:0000256" key="1">
    <source>
        <dbReference type="ARBA" id="ARBA00022723"/>
    </source>
</evidence>
<evidence type="ECO:0000313" key="7">
    <source>
        <dbReference type="Proteomes" id="UP000017836"/>
    </source>
</evidence>
<dbReference type="InterPro" id="IPR013083">
    <property type="entry name" value="Znf_RING/FYVE/PHD"/>
</dbReference>
<keyword evidence="3" id="KW-0862">Zinc</keyword>
<dbReference type="AlphaFoldDB" id="W1PKI1"/>
<accession>W1PKI1</accession>
<name>W1PKI1_AMBTC</name>
<dbReference type="Gene3D" id="3.30.40.10">
    <property type="entry name" value="Zinc/RING finger domain, C3HC4 (zinc finger)"/>
    <property type="match status" value="1"/>
</dbReference>
<reference evidence="7" key="1">
    <citation type="journal article" date="2013" name="Science">
        <title>The Amborella genome and the evolution of flowering plants.</title>
        <authorList>
            <consortium name="Amborella Genome Project"/>
        </authorList>
    </citation>
    <scope>NUCLEOTIDE SEQUENCE [LARGE SCALE GENOMIC DNA]</scope>
</reference>